<feature type="domain" description="Resolvase/invertase-type recombinase catalytic" evidence="3">
    <location>
        <begin position="3"/>
        <end position="110"/>
    </location>
</feature>
<keyword evidence="1" id="KW-0238">DNA-binding</keyword>
<evidence type="ECO:0000259" key="3">
    <source>
        <dbReference type="SMART" id="SM00857"/>
    </source>
</evidence>
<dbReference type="Proteomes" id="UP000095765">
    <property type="component" value="Unassembled WGS sequence"/>
</dbReference>
<dbReference type="GO" id="GO:0003677">
    <property type="term" value="F:DNA binding"/>
    <property type="evidence" value="ECO:0007669"/>
    <property type="project" value="UniProtKB-KW"/>
</dbReference>
<dbReference type="Gene3D" id="3.40.50.1390">
    <property type="entry name" value="Resolvase, N-terminal catalytic domain"/>
    <property type="match status" value="1"/>
</dbReference>
<organism evidence="4 5">
    <name type="scientific">Anaerotruncus colihominis</name>
    <dbReference type="NCBI Taxonomy" id="169435"/>
    <lineage>
        <taxon>Bacteria</taxon>
        <taxon>Bacillati</taxon>
        <taxon>Bacillota</taxon>
        <taxon>Clostridia</taxon>
        <taxon>Eubacteriales</taxon>
        <taxon>Oscillospiraceae</taxon>
        <taxon>Anaerotruncus</taxon>
    </lineage>
</organism>
<reference evidence="4 5" key="1">
    <citation type="submission" date="2015-09" db="EMBL/GenBank/DDBJ databases">
        <authorList>
            <consortium name="Pathogen Informatics"/>
        </authorList>
    </citation>
    <scope>NUCLEOTIDE SEQUENCE [LARGE SCALE GENOMIC DNA]</scope>
    <source>
        <strain evidence="4 5">2789STDY5834939</strain>
    </source>
</reference>
<dbReference type="RefSeq" id="WP_055245659.1">
    <property type="nucleotide sequence ID" value="NZ_CABIWA010000036.1"/>
</dbReference>
<dbReference type="SUPFAM" id="SSF53041">
    <property type="entry name" value="Resolvase-like"/>
    <property type="match status" value="1"/>
</dbReference>
<name>A0A174SN60_9FIRM</name>
<dbReference type="PANTHER" id="PTHR30461:SF2">
    <property type="entry name" value="SERINE RECOMBINASE PINE-RELATED"/>
    <property type="match status" value="1"/>
</dbReference>
<dbReference type="GO" id="GO:0000150">
    <property type="term" value="F:DNA strand exchange activity"/>
    <property type="evidence" value="ECO:0007669"/>
    <property type="project" value="InterPro"/>
</dbReference>
<dbReference type="AlphaFoldDB" id="A0A174SN60"/>
<sequence length="114" mass="13024">MKAVLYCRVDGPQTSFALDAIKGQQLYLMDYAKKNNIEIAGIYLDVGYHGRTMDRPGLQAVIQTLKEGNADVILVANYNRLYRGRFPKELQELPVVSLKEQNRKRERGGKEHDI</sequence>
<protein>
    <submittedName>
        <fullName evidence="4">Resolvase, N terminal domain</fullName>
    </submittedName>
</protein>
<keyword evidence="2" id="KW-0233">DNA recombination</keyword>
<dbReference type="InterPro" id="IPR036162">
    <property type="entry name" value="Resolvase-like_N_sf"/>
</dbReference>
<proteinExistence type="predicted"/>
<dbReference type="PANTHER" id="PTHR30461">
    <property type="entry name" value="DNA-INVERTASE FROM LAMBDOID PROPHAGE"/>
    <property type="match status" value="1"/>
</dbReference>
<dbReference type="SMART" id="SM00857">
    <property type="entry name" value="Resolvase"/>
    <property type="match status" value="1"/>
</dbReference>
<gene>
    <name evidence="4" type="ORF">ERS852551_02669</name>
</gene>
<dbReference type="InterPro" id="IPR050639">
    <property type="entry name" value="SSR_resolvase"/>
</dbReference>
<dbReference type="InterPro" id="IPR006119">
    <property type="entry name" value="Resolv_N"/>
</dbReference>
<dbReference type="Pfam" id="PF00239">
    <property type="entry name" value="Resolvase"/>
    <property type="match status" value="1"/>
</dbReference>
<evidence type="ECO:0000256" key="1">
    <source>
        <dbReference type="ARBA" id="ARBA00023125"/>
    </source>
</evidence>
<evidence type="ECO:0000313" key="5">
    <source>
        <dbReference type="Proteomes" id="UP000095765"/>
    </source>
</evidence>
<accession>A0A174SN60</accession>
<evidence type="ECO:0000256" key="2">
    <source>
        <dbReference type="ARBA" id="ARBA00023172"/>
    </source>
</evidence>
<dbReference type="EMBL" id="CZBE01000020">
    <property type="protein sequence ID" value="CUP99153.1"/>
    <property type="molecule type" value="Genomic_DNA"/>
</dbReference>
<evidence type="ECO:0000313" key="4">
    <source>
        <dbReference type="EMBL" id="CUP99153.1"/>
    </source>
</evidence>